<dbReference type="SUPFAM" id="SSF52540">
    <property type="entry name" value="P-loop containing nucleoside triphosphate hydrolases"/>
    <property type="match status" value="1"/>
</dbReference>
<dbReference type="Pfam" id="PF01078">
    <property type="entry name" value="Mg_chelatase"/>
    <property type="match status" value="1"/>
</dbReference>
<feature type="domain" description="Magnesium chelatase ChlI-like catalytic" evidence="1">
    <location>
        <begin position="1"/>
        <end position="92"/>
    </location>
</feature>
<gene>
    <name evidence="2" type="ORF">B4099_0162</name>
</gene>
<comment type="caution">
    <text evidence="2">The sequence shown here is derived from an EMBL/GenBank/DDBJ whole genome shotgun (WGS) entry which is preliminary data.</text>
</comment>
<dbReference type="GO" id="GO:0005524">
    <property type="term" value="F:ATP binding"/>
    <property type="evidence" value="ECO:0007669"/>
    <property type="project" value="InterPro"/>
</dbReference>
<reference evidence="2 3" key="1">
    <citation type="submission" date="2016-01" db="EMBL/GenBank/DDBJ databases">
        <title>Genome Sequences of Twelve Sporeforming Bacillus Species Isolated from Foods.</title>
        <authorList>
            <person name="Berendsen E.M."/>
            <person name="Wells-Bennik M.H."/>
            <person name="Krawcyk A.O."/>
            <person name="De Jong A."/>
            <person name="Holsappel S."/>
            <person name="Eijlander R.T."/>
            <person name="Kuipers O.P."/>
        </authorList>
    </citation>
    <scope>NUCLEOTIDE SEQUENCE [LARGE SCALE GENOMIC DNA]</scope>
    <source>
        <strain evidence="2 3">B4099</strain>
    </source>
</reference>
<evidence type="ECO:0000313" key="2">
    <source>
        <dbReference type="EMBL" id="KYC62743.1"/>
    </source>
</evidence>
<dbReference type="PANTHER" id="PTHR32039:SF7">
    <property type="entry name" value="COMPETENCE PROTEIN COMM"/>
    <property type="match status" value="1"/>
</dbReference>
<dbReference type="InterPro" id="IPR027417">
    <property type="entry name" value="P-loop_NTPase"/>
</dbReference>
<proteinExistence type="predicted"/>
<protein>
    <recommendedName>
        <fullName evidence="1">Magnesium chelatase ChlI-like catalytic domain-containing protein</fullName>
    </recommendedName>
</protein>
<dbReference type="AlphaFoldDB" id="A0A150JZL1"/>
<sequence>MDEFTEFPKRTLDMLRQPLEIGKVTISRAASTVTYPAQFIFIAAMNPCPCGYLGSKHAYCTCTPKQITAYQNRVSGPILDRFDLLLHLQSVSLATEPLQTSESLEEIRKRVMEARERQDERYGEHIENGTVYYDHKIHSPKGMIEVSEPLYPSEPGKSKYGKNPEKYPWSRYAYYINDTRPYEYLKTDHILDLLPGSLEGKKNSTCV</sequence>
<dbReference type="PATRIC" id="fig|1398.25.peg.954"/>
<organism evidence="2 3">
    <name type="scientific">Heyndrickxia coagulans</name>
    <name type="common">Weizmannia coagulans</name>
    <dbReference type="NCBI Taxonomy" id="1398"/>
    <lineage>
        <taxon>Bacteria</taxon>
        <taxon>Bacillati</taxon>
        <taxon>Bacillota</taxon>
        <taxon>Bacilli</taxon>
        <taxon>Bacillales</taxon>
        <taxon>Bacillaceae</taxon>
        <taxon>Heyndrickxia</taxon>
    </lineage>
</organism>
<dbReference type="PANTHER" id="PTHR32039">
    <property type="entry name" value="MAGNESIUM-CHELATASE SUBUNIT CHLI"/>
    <property type="match status" value="1"/>
</dbReference>
<dbReference type="Proteomes" id="UP000075304">
    <property type="component" value="Unassembled WGS sequence"/>
</dbReference>
<dbReference type="InterPro" id="IPR045006">
    <property type="entry name" value="CHLI-like"/>
</dbReference>
<accession>A0A150JZL1</accession>
<dbReference type="Gene3D" id="3.40.50.300">
    <property type="entry name" value="P-loop containing nucleotide triphosphate hydrolases"/>
    <property type="match status" value="1"/>
</dbReference>
<name>A0A150JZL1_HEYCO</name>
<dbReference type="InterPro" id="IPR000523">
    <property type="entry name" value="Mg_chelatse_chII-like_cat_dom"/>
</dbReference>
<evidence type="ECO:0000313" key="3">
    <source>
        <dbReference type="Proteomes" id="UP000075304"/>
    </source>
</evidence>
<dbReference type="EMBL" id="LQYI01000119">
    <property type="protein sequence ID" value="KYC62743.1"/>
    <property type="molecule type" value="Genomic_DNA"/>
</dbReference>
<evidence type="ECO:0000259" key="1">
    <source>
        <dbReference type="Pfam" id="PF01078"/>
    </source>
</evidence>